<gene>
    <name evidence="1" type="ORF">BDP27DRAFT_1322098</name>
</gene>
<organism evidence="1 2">
    <name type="scientific">Rhodocollybia butyracea</name>
    <dbReference type="NCBI Taxonomy" id="206335"/>
    <lineage>
        <taxon>Eukaryota</taxon>
        <taxon>Fungi</taxon>
        <taxon>Dikarya</taxon>
        <taxon>Basidiomycota</taxon>
        <taxon>Agaricomycotina</taxon>
        <taxon>Agaricomycetes</taxon>
        <taxon>Agaricomycetidae</taxon>
        <taxon>Agaricales</taxon>
        <taxon>Marasmiineae</taxon>
        <taxon>Omphalotaceae</taxon>
        <taxon>Rhodocollybia</taxon>
    </lineage>
</organism>
<accession>A0A9P5U8W9</accession>
<evidence type="ECO:0000313" key="2">
    <source>
        <dbReference type="Proteomes" id="UP000772434"/>
    </source>
</evidence>
<dbReference type="Proteomes" id="UP000772434">
    <property type="component" value="Unassembled WGS sequence"/>
</dbReference>
<evidence type="ECO:0000313" key="1">
    <source>
        <dbReference type="EMBL" id="KAF9071415.1"/>
    </source>
</evidence>
<keyword evidence="2" id="KW-1185">Reference proteome</keyword>
<reference evidence="1" key="1">
    <citation type="submission" date="2020-11" db="EMBL/GenBank/DDBJ databases">
        <authorList>
            <consortium name="DOE Joint Genome Institute"/>
            <person name="Ahrendt S."/>
            <person name="Riley R."/>
            <person name="Andreopoulos W."/>
            <person name="Labutti K."/>
            <person name="Pangilinan J."/>
            <person name="Ruiz-Duenas F.J."/>
            <person name="Barrasa J.M."/>
            <person name="Sanchez-Garcia M."/>
            <person name="Camarero S."/>
            <person name="Miyauchi S."/>
            <person name="Serrano A."/>
            <person name="Linde D."/>
            <person name="Babiker R."/>
            <person name="Drula E."/>
            <person name="Ayuso-Fernandez I."/>
            <person name="Pacheco R."/>
            <person name="Padilla G."/>
            <person name="Ferreira P."/>
            <person name="Barriuso J."/>
            <person name="Kellner H."/>
            <person name="Castanera R."/>
            <person name="Alfaro M."/>
            <person name="Ramirez L."/>
            <person name="Pisabarro A.G."/>
            <person name="Kuo A."/>
            <person name="Tritt A."/>
            <person name="Lipzen A."/>
            <person name="He G."/>
            <person name="Yan M."/>
            <person name="Ng V."/>
            <person name="Cullen D."/>
            <person name="Martin F."/>
            <person name="Rosso M.-N."/>
            <person name="Henrissat B."/>
            <person name="Hibbett D."/>
            <person name="Martinez A.T."/>
            <person name="Grigoriev I.V."/>
        </authorList>
    </citation>
    <scope>NUCLEOTIDE SEQUENCE</scope>
    <source>
        <strain evidence="1">AH 40177</strain>
    </source>
</reference>
<dbReference type="AlphaFoldDB" id="A0A9P5U8W9"/>
<name>A0A9P5U8W9_9AGAR</name>
<proteinExistence type="predicted"/>
<protein>
    <submittedName>
        <fullName evidence="1">Uncharacterized protein</fullName>
    </submittedName>
</protein>
<comment type="caution">
    <text evidence="1">The sequence shown here is derived from an EMBL/GenBank/DDBJ whole genome shotgun (WGS) entry which is preliminary data.</text>
</comment>
<sequence length="157" mass="16819">MSRFLLCRLVWSSKLPKLSKLCSSTLPMLDPLTEGCDPGTPSTVTLYGEDLSSQTEGNETNSIGFSPPPSGRYRSCLSISWWSIASTICAEVPSFPDLGSFVVSFLSRSWPCFLDVNRAVASRSMDTTPGGTAKLRVMASNAGFRVKGSLATGPAKK</sequence>
<dbReference type="EMBL" id="JADNRY010000032">
    <property type="protein sequence ID" value="KAF9071415.1"/>
    <property type="molecule type" value="Genomic_DNA"/>
</dbReference>